<gene>
    <name evidence="1" type="primary">AlNc14C198G8610</name>
    <name evidence="1" type="ORF">ALNC14_096870</name>
</gene>
<proteinExistence type="predicted"/>
<sequence>MRRLEAHSNGAYFAQLEWRWYIANKNYVNIVISVKIGCFSSDSNSIKLSHYKYTVLFYCAITRKVSRTLEKITCTSQSQLPNFSRWTNEMEAYILLQIWFFHHLKLCLHIEQSLYSSQLRQLAVRGITAQAHEPLKNPAFIKKKAKPYGALCCRFRPAVIMFEVPYSSYYILLQYRSRLGLTDEVVRFIVNHQALKEMMERDGFYVESHGWDACDCFSRRN</sequence>
<dbReference type="HOGENOM" id="CLU_1506070_0_0_1"/>
<evidence type="ECO:0000313" key="1">
    <source>
        <dbReference type="EMBL" id="CCA23543.1"/>
    </source>
</evidence>
<reference evidence="1" key="1">
    <citation type="journal article" date="2011" name="PLoS Biol.">
        <title>Gene gain and loss during evolution of obligate parasitism in the white rust pathogen of Arabidopsis thaliana.</title>
        <authorList>
            <person name="Kemen E."/>
            <person name="Gardiner A."/>
            <person name="Schultz-Larsen T."/>
            <person name="Kemen A.C."/>
            <person name="Balmuth A.L."/>
            <person name="Robert-Seilaniantz A."/>
            <person name="Bailey K."/>
            <person name="Holub E."/>
            <person name="Studholme D.J."/>
            <person name="Maclean D."/>
            <person name="Jones J.D."/>
        </authorList>
    </citation>
    <scope>NUCLEOTIDE SEQUENCE</scope>
</reference>
<organism evidence="1">
    <name type="scientific">Albugo laibachii Nc14</name>
    <dbReference type="NCBI Taxonomy" id="890382"/>
    <lineage>
        <taxon>Eukaryota</taxon>
        <taxon>Sar</taxon>
        <taxon>Stramenopiles</taxon>
        <taxon>Oomycota</taxon>
        <taxon>Peronosporomycetes</taxon>
        <taxon>Albuginales</taxon>
        <taxon>Albuginaceae</taxon>
        <taxon>Albugo</taxon>
    </lineage>
</organism>
<protein>
    <submittedName>
        <fullName evidence="1">AlNc14C198G8610 protein</fullName>
    </submittedName>
</protein>
<reference evidence="1" key="2">
    <citation type="submission" date="2011-02" db="EMBL/GenBank/DDBJ databases">
        <authorList>
            <person name="MacLean D."/>
        </authorList>
    </citation>
    <scope>NUCLEOTIDE SEQUENCE</scope>
</reference>
<name>F0WQD5_9STRA</name>
<accession>F0WQD5</accession>
<dbReference type="AlphaFoldDB" id="F0WQD5"/>
<dbReference type="EMBL" id="FR824243">
    <property type="protein sequence ID" value="CCA23543.1"/>
    <property type="molecule type" value="Genomic_DNA"/>
</dbReference>